<evidence type="ECO:0000313" key="5">
    <source>
        <dbReference type="EMBL" id="SDQ62295.1"/>
    </source>
</evidence>
<evidence type="ECO:0000259" key="4">
    <source>
        <dbReference type="PROSITE" id="PS01148"/>
    </source>
</evidence>
<dbReference type="EMBL" id="FNKJ01000003">
    <property type="protein sequence ID" value="SDQ62295.1"/>
    <property type="molecule type" value="Genomic_DNA"/>
</dbReference>
<dbReference type="HAMAP" id="MF_00413">
    <property type="entry name" value="Thiourid_synth_A"/>
    <property type="match status" value="1"/>
</dbReference>
<evidence type="ECO:0000256" key="3">
    <source>
        <dbReference type="HAMAP-Rule" id="MF_00413"/>
    </source>
</evidence>
<protein>
    <recommendedName>
        <fullName evidence="3">Sulfur carrier protein TusA</fullName>
    </recommendedName>
</protein>
<dbReference type="AlphaFoldDB" id="A0A1H1CDM6"/>
<dbReference type="PROSITE" id="PS01148">
    <property type="entry name" value="UPF0033"/>
    <property type="match status" value="1"/>
</dbReference>
<dbReference type="CDD" id="cd03423">
    <property type="entry name" value="SirA"/>
    <property type="match status" value="1"/>
</dbReference>
<name>A0A1H1CDM6_9PSED</name>
<dbReference type="Pfam" id="PF01206">
    <property type="entry name" value="TusA"/>
    <property type="match status" value="1"/>
</dbReference>
<accession>A0A1H1CDM6</accession>
<evidence type="ECO:0000313" key="6">
    <source>
        <dbReference type="Proteomes" id="UP000199570"/>
    </source>
</evidence>
<proteinExistence type="inferred from homology"/>
<feature type="active site" description="Cysteine persulfide intermediate" evidence="3">
    <location>
        <position position="41"/>
    </location>
</feature>
<gene>
    <name evidence="3" type="primary">tusA</name>
    <name evidence="5" type="ORF">SAMN04490195_1164</name>
</gene>
<dbReference type="Proteomes" id="UP000199570">
    <property type="component" value="Unassembled WGS sequence"/>
</dbReference>
<feature type="domain" description="UPF0033" evidence="4">
    <location>
        <begin position="34"/>
        <end position="58"/>
    </location>
</feature>
<comment type="function">
    <text evidence="3">Sulfur carrier protein which probably makes part of a sulfur-relay system.</text>
</comment>
<dbReference type="InterPro" id="IPR022931">
    <property type="entry name" value="Sulphur_carrier_TusA"/>
</dbReference>
<sequence>MPQMTEHPAMRDNAGTFQEQIMSEMINTPVDGTLDATGLNCPEPVMMLHQHIRDLAPGGLLKVIATDPSTRRDIPKFCVFLDHELVGQQEEAGTYLYWIRKKSE</sequence>
<dbReference type="SUPFAM" id="SSF64307">
    <property type="entry name" value="SirA-like"/>
    <property type="match status" value="1"/>
</dbReference>
<dbReference type="GO" id="GO:0097163">
    <property type="term" value="F:sulfur carrier activity"/>
    <property type="evidence" value="ECO:0007669"/>
    <property type="project" value="UniProtKB-UniRule"/>
</dbReference>
<dbReference type="InterPro" id="IPR036868">
    <property type="entry name" value="TusA-like_sf"/>
</dbReference>
<dbReference type="InterPro" id="IPR001455">
    <property type="entry name" value="TusA-like"/>
</dbReference>
<dbReference type="GO" id="GO:0002143">
    <property type="term" value="P:tRNA wobble position uridine thiolation"/>
    <property type="evidence" value="ECO:0007669"/>
    <property type="project" value="InterPro"/>
</dbReference>
<dbReference type="PANTHER" id="PTHR33279">
    <property type="entry name" value="SULFUR CARRIER PROTEIN YEDF-RELATED"/>
    <property type="match status" value="1"/>
</dbReference>
<dbReference type="GO" id="GO:0005737">
    <property type="term" value="C:cytoplasm"/>
    <property type="evidence" value="ECO:0007669"/>
    <property type="project" value="UniProtKB-SubCell"/>
</dbReference>
<reference evidence="6" key="1">
    <citation type="submission" date="2016-10" db="EMBL/GenBank/DDBJ databases">
        <authorList>
            <person name="Varghese N."/>
            <person name="Submissions S."/>
        </authorList>
    </citation>
    <scope>NUCLEOTIDE SEQUENCE [LARGE SCALE GENOMIC DNA]</scope>
    <source>
        <strain evidence="6">BS3775</strain>
    </source>
</reference>
<dbReference type="PANTHER" id="PTHR33279:SF2">
    <property type="entry name" value="SULFUR CARRIER PROTEIN TUSA"/>
    <property type="match status" value="1"/>
</dbReference>
<dbReference type="Gene3D" id="3.30.110.40">
    <property type="entry name" value="TusA-like domain"/>
    <property type="match status" value="1"/>
</dbReference>
<evidence type="ECO:0000256" key="1">
    <source>
        <dbReference type="ARBA" id="ARBA00008984"/>
    </source>
</evidence>
<keyword evidence="2 3" id="KW-0963">Cytoplasm</keyword>
<evidence type="ECO:0000256" key="2">
    <source>
        <dbReference type="ARBA" id="ARBA00022490"/>
    </source>
</evidence>
<keyword evidence="6" id="KW-1185">Reference proteome</keyword>
<organism evidence="5 6">
    <name type="scientific">Pseudomonas moorei</name>
    <dbReference type="NCBI Taxonomy" id="395599"/>
    <lineage>
        <taxon>Bacteria</taxon>
        <taxon>Pseudomonadati</taxon>
        <taxon>Pseudomonadota</taxon>
        <taxon>Gammaproteobacteria</taxon>
        <taxon>Pseudomonadales</taxon>
        <taxon>Pseudomonadaceae</taxon>
        <taxon>Pseudomonas</taxon>
    </lineage>
</organism>
<dbReference type="NCBIfam" id="NF001423">
    <property type="entry name" value="PRK00299.1"/>
    <property type="match status" value="1"/>
</dbReference>
<comment type="subcellular location">
    <subcellularLocation>
        <location evidence="3">Cytoplasm</location>
    </subcellularLocation>
</comment>
<comment type="similarity">
    <text evidence="1 3">Belongs to the sulfur carrier protein TusA family.</text>
</comment>